<evidence type="ECO:0000256" key="1">
    <source>
        <dbReference type="ARBA" id="ARBA00007797"/>
    </source>
</evidence>
<comment type="caution">
    <text evidence="4">The sequence shown here is derived from an EMBL/GenBank/DDBJ whole genome shotgun (WGS) entry which is preliminary data.</text>
</comment>
<feature type="region of interest" description="Disordered" evidence="2">
    <location>
        <begin position="364"/>
        <end position="386"/>
    </location>
</feature>
<gene>
    <name evidence="4" type="ORF">CC78DRAFT_491163</name>
</gene>
<dbReference type="InterPro" id="IPR005612">
    <property type="entry name" value="CCAAT-binding_factor"/>
</dbReference>
<dbReference type="OrthoDB" id="28947at2759"/>
<feature type="region of interest" description="Disordered" evidence="2">
    <location>
        <begin position="754"/>
        <end position="773"/>
    </location>
</feature>
<dbReference type="SUPFAM" id="SSF48371">
    <property type="entry name" value="ARM repeat"/>
    <property type="match status" value="1"/>
</dbReference>
<feature type="domain" description="CCAAT-binding factor" evidence="3">
    <location>
        <begin position="449"/>
        <end position="621"/>
    </location>
</feature>
<dbReference type="EMBL" id="ML986595">
    <property type="protein sequence ID" value="KAF2266795.1"/>
    <property type="molecule type" value="Genomic_DNA"/>
</dbReference>
<dbReference type="AlphaFoldDB" id="A0A9P4KDV8"/>
<evidence type="ECO:0000256" key="2">
    <source>
        <dbReference type="SAM" id="MobiDB-lite"/>
    </source>
</evidence>
<reference evidence="5" key="1">
    <citation type="journal article" date="2020" name="Stud. Mycol.">
        <title>101 Dothideomycetes genomes: A test case for predicting lifestyles and emergence of pathogens.</title>
        <authorList>
            <person name="Haridas S."/>
            <person name="Albert R."/>
            <person name="Binder M."/>
            <person name="Bloem J."/>
            <person name="LaButti K."/>
            <person name="Salamov A."/>
            <person name="Andreopoulos B."/>
            <person name="Baker S."/>
            <person name="Barry K."/>
            <person name="Bills G."/>
            <person name="Bluhm B."/>
            <person name="Cannon C."/>
            <person name="Castanera R."/>
            <person name="Culley D."/>
            <person name="Daum C."/>
            <person name="Ezra D."/>
            <person name="Gonzalez J."/>
            <person name="Henrissat B."/>
            <person name="Kuo A."/>
            <person name="Liang C."/>
            <person name="Lipzen A."/>
            <person name="Lutzoni F."/>
            <person name="Magnuson J."/>
            <person name="Mondo S."/>
            <person name="Nolan M."/>
            <person name="Ohm R."/>
            <person name="Pangilinan J."/>
            <person name="Park H.-J."/>
            <person name="Ramirez L."/>
            <person name="Alfaro M."/>
            <person name="Sun H."/>
            <person name="Tritt A."/>
            <person name="Yoshinaga Y."/>
            <person name="Zwiers L.-H."/>
            <person name="Turgeon B."/>
            <person name="Goodwin S."/>
            <person name="Spatafora J."/>
            <person name="Crous P."/>
            <person name="Grigoriev I."/>
        </authorList>
    </citation>
    <scope>NUCLEOTIDE SEQUENCE [LARGE SCALE GENOMIC DNA]</scope>
    <source>
        <strain evidence="5">CBS 304.66</strain>
    </source>
</reference>
<protein>
    <submittedName>
        <fullName evidence="4">CBF-domain-containing protein</fullName>
    </submittedName>
</protein>
<proteinExistence type="inferred from homology"/>
<evidence type="ECO:0000313" key="5">
    <source>
        <dbReference type="Proteomes" id="UP000800093"/>
    </source>
</evidence>
<accession>A0A9P4KDV8</accession>
<dbReference type="Proteomes" id="UP000800093">
    <property type="component" value="Unassembled WGS sequence"/>
</dbReference>
<sequence length="896" mass="102037">MGKKRAHAEIKDGFTKPPPDKGRVSPKKDKREKRKNGEEKKQKASLLFKPQPEWHAVELPALQTVEYPTIPPRHVIDELHHYADKLLEAEATEYQGSHMAQDSSRKFLSTIMSSGTMEDKVSALTLLVQESPLHTMNAFEQLLGLSRKKSRTAALMALAALKDLMGRGVVLPPDRKLRVFARQPGLTSALQGKNISWKQGDKLPAGLLKVHLIAWAYEDWLKKQYFEMLKIIEGWCNDEVEYSRSRSLTFIWELLKEKPEQEENLLRLLINKLGDREKKVASKASYLLLQLQVTHPLMKNVIINAIESDLLFRPNQSAQAKYYAIITLNQTVLSGKEQEVANKLIGIYFSLFVGLLKKEKIKETEEKKQNKHGHLQGGGGKPGKMARKKAEKLASQAFKAEDEMREKLISAVLTGVNRAFPFAKTDDEKFEEQLNTIFEVAHSSNFNTSIQAMILIQQISATRHYSADRFYRTLYESLLDPRLITTSKHILYLNLLYRALKADLSIKRVKAFVKRLLQIIHMHEPPFICGVLYLVNELITTFPSIKSMLTTAEDNVSDSGEEHFVDEPEKPTIALNGNTASKNPHYDPRKRDPDHAHADLSCLWELLPLQAHYHPSVHVLASKILRQELIKEKPDPTIYTLMNFLDKFSFRNPKTKTQGTRGTSIMQPMSGTSKAADYLITLRDGDKQHDPVNSESFWRRKMDDVRADEVFFHTYFDKAGKAKQANKKEKKKMKNGKQDEDEDEESAEEEIWKALVNSRPDIEGRDEGSEEWSNIDMDDMSEDEANGGIHEGVELNLGSDDEDAGAVPSHEINDDDEDMDDEAFDLDDDEEAIVDSDEDIPLDFDMDDDTDIEEPSAPKSKKEKDKKGRKKRKLKHLPTFASAEDYAKLIGEDDSE</sequence>
<dbReference type="InterPro" id="IPR040155">
    <property type="entry name" value="CEBPZ/Mak21-like"/>
</dbReference>
<dbReference type="GO" id="GO:0005634">
    <property type="term" value="C:nucleus"/>
    <property type="evidence" value="ECO:0007669"/>
    <property type="project" value="TreeGrafter"/>
</dbReference>
<evidence type="ECO:0000313" key="4">
    <source>
        <dbReference type="EMBL" id="KAF2266795.1"/>
    </source>
</evidence>
<dbReference type="Pfam" id="PF03914">
    <property type="entry name" value="CBF"/>
    <property type="match status" value="1"/>
</dbReference>
<feature type="region of interest" description="Disordered" evidence="2">
    <location>
        <begin position="572"/>
        <end position="593"/>
    </location>
</feature>
<dbReference type="InterPro" id="IPR016024">
    <property type="entry name" value="ARM-type_fold"/>
</dbReference>
<feature type="compositionally biased region" description="Basic residues" evidence="2">
    <location>
        <begin position="867"/>
        <end position="876"/>
    </location>
</feature>
<feature type="compositionally biased region" description="Acidic residues" evidence="2">
    <location>
        <begin position="739"/>
        <end position="749"/>
    </location>
</feature>
<dbReference type="PANTHER" id="PTHR12048">
    <property type="entry name" value="CCAAT-BINDING FACTOR-RELATED"/>
    <property type="match status" value="1"/>
</dbReference>
<keyword evidence="5" id="KW-1185">Reference proteome</keyword>
<name>A0A9P4KDV8_9PLEO</name>
<dbReference type="PANTHER" id="PTHR12048:SF0">
    <property type="entry name" value="CCAAT_ENHANCER-BINDING PROTEIN ZETA"/>
    <property type="match status" value="1"/>
</dbReference>
<feature type="compositionally biased region" description="Basic and acidic residues" evidence="2">
    <location>
        <begin position="584"/>
        <end position="593"/>
    </location>
</feature>
<evidence type="ECO:0000259" key="3">
    <source>
        <dbReference type="Pfam" id="PF03914"/>
    </source>
</evidence>
<feature type="compositionally biased region" description="Basic residues" evidence="2">
    <location>
        <begin position="724"/>
        <end position="735"/>
    </location>
</feature>
<comment type="similarity">
    <text evidence="1">Belongs to the CBF/MAK21 family.</text>
</comment>
<feature type="compositionally biased region" description="Acidic residues" evidence="2">
    <location>
        <begin position="813"/>
        <end position="854"/>
    </location>
</feature>
<feature type="region of interest" description="Disordered" evidence="2">
    <location>
        <begin position="778"/>
        <end position="876"/>
    </location>
</feature>
<organism evidence="4 5">
    <name type="scientific">Lojkania enalia</name>
    <dbReference type="NCBI Taxonomy" id="147567"/>
    <lineage>
        <taxon>Eukaryota</taxon>
        <taxon>Fungi</taxon>
        <taxon>Dikarya</taxon>
        <taxon>Ascomycota</taxon>
        <taxon>Pezizomycotina</taxon>
        <taxon>Dothideomycetes</taxon>
        <taxon>Pleosporomycetidae</taxon>
        <taxon>Pleosporales</taxon>
        <taxon>Pleosporales incertae sedis</taxon>
        <taxon>Lojkania</taxon>
    </lineage>
</organism>
<feature type="compositionally biased region" description="Basic and acidic residues" evidence="2">
    <location>
        <begin position="7"/>
        <end position="42"/>
    </location>
</feature>
<feature type="region of interest" description="Disordered" evidence="2">
    <location>
        <begin position="1"/>
        <end position="44"/>
    </location>
</feature>
<feature type="region of interest" description="Disordered" evidence="2">
    <location>
        <begin position="723"/>
        <end position="749"/>
    </location>
</feature>